<evidence type="ECO:0000313" key="2">
    <source>
        <dbReference type="EMBL" id="AXC12946.1"/>
    </source>
</evidence>
<sequence length="283" mass="32155">MHKELREWCRRFPAKWWPVSLLLGLFCAASAHAQGNYEIQVYGAATVEPKSTMVELHSNFTAVGQMLPANAPFPTVDGVYPTNHQEHETLEITQGINDWSEVGFYVFTSLQDGHGWQWVGDHIRPRVRVPDSWHWPIGVSLSTEVGYQRAIYSPDTWTWEIRPIIDKSLGRWYFAVNPALERTWHGPDVAQGVGFSPAVKVGYDFTKLVSGGIEYYADYGRLGNFYSLHNQQQQIFVVTDLNVSPKWEINIGAGIGPTAATDRWIIKAILGRHFSWVKQPQIE</sequence>
<reference evidence="2 3" key="1">
    <citation type="journal article" date="2018" name="Front. Microbiol.">
        <title>Hydrolytic Capabilities as a Key to Environmental Success: Chitinolytic and Cellulolytic Acidobacteria From Acidic Sub-arctic Soils and Boreal Peatlands.</title>
        <authorList>
            <person name="Belova S.E."/>
            <person name="Ravin N.V."/>
            <person name="Pankratov T.A."/>
            <person name="Rakitin A.L."/>
            <person name="Ivanova A.A."/>
            <person name="Beletsky A.V."/>
            <person name="Mardanov A.V."/>
            <person name="Sinninghe Damste J.S."/>
            <person name="Dedysh S.N."/>
        </authorList>
    </citation>
    <scope>NUCLEOTIDE SEQUENCE [LARGE SCALE GENOMIC DNA]</scope>
    <source>
        <strain evidence="2 3">SBC82</strain>
    </source>
</reference>
<gene>
    <name evidence="2" type="ORF">ACPOL_3665</name>
</gene>
<keyword evidence="3" id="KW-1185">Reference proteome</keyword>
<dbReference type="KEGG" id="abas:ACPOL_3665"/>
<name>A0A2Z5G346_9BACT</name>
<dbReference type="EMBL" id="CP030840">
    <property type="protein sequence ID" value="AXC12946.1"/>
    <property type="molecule type" value="Genomic_DNA"/>
</dbReference>
<keyword evidence="1" id="KW-0732">Signal</keyword>
<accession>A0A2Z5G346</accession>
<protein>
    <submittedName>
        <fullName evidence="2">Uncharacterized protein</fullName>
    </submittedName>
</protein>
<dbReference type="Proteomes" id="UP000253606">
    <property type="component" value="Chromosome"/>
</dbReference>
<feature type="signal peptide" evidence="1">
    <location>
        <begin position="1"/>
        <end position="33"/>
    </location>
</feature>
<dbReference type="AlphaFoldDB" id="A0A2Z5G346"/>
<dbReference type="RefSeq" id="WP_236656838.1">
    <property type="nucleotide sequence ID" value="NZ_CP030840.1"/>
</dbReference>
<evidence type="ECO:0000313" key="3">
    <source>
        <dbReference type="Proteomes" id="UP000253606"/>
    </source>
</evidence>
<evidence type="ECO:0000256" key="1">
    <source>
        <dbReference type="SAM" id="SignalP"/>
    </source>
</evidence>
<feature type="chain" id="PRO_5016400162" evidence="1">
    <location>
        <begin position="34"/>
        <end position="283"/>
    </location>
</feature>
<proteinExistence type="predicted"/>
<organism evidence="2 3">
    <name type="scientific">Acidisarcina polymorpha</name>
    <dbReference type="NCBI Taxonomy" id="2211140"/>
    <lineage>
        <taxon>Bacteria</taxon>
        <taxon>Pseudomonadati</taxon>
        <taxon>Acidobacteriota</taxon>
        <taxon>Terriglobia</taxon>
        <taxon>Terriglobales</taxon>
        <taxon>Acidobacteriaceae</taxon>
        <taxon>Acidisarcina</taxon>
    </lineage>
</organism>